<proteinExistence type="predicted"/>
<dbReference type="Proteomes" id="UP000326396">
    <property type="component" value="Linkage Group LG4"/>
</dbReference>
<organism evidence="1 2">
    <name type="scientific">Mikania micrantha</name>
    <name type="common">bitter vine</name>
    <dbReference type="NCBI Taxonomy" id="192012"/>
    <lineage>
        <taxon>Eukaryota</taxon>
        <taxon>Viridiplantae</taxon>
        <taxon>Streptophyta</taxon>
        <taxon>Embryophyta</taxon>
        <taxon>Tracheophyta</taxon>
        <taxon>Spermatophyta</taxon>
        <taxon>Magnoliopsida</taxon>
        <taxon>eudicotyledons</taxon>
        <taxon>Gunneridae</taxon>
        <taxon>Pentapetalae</taxon>
        <taxon>asterids</taxon>
        <taxon>campanulids</taxon>
        <taxon>Asterales</taxon>
        <taxon>Asteraceae</taxon>
        <taxon>Asteroideae</taxon>
        <taxon>Heliantheae alliance</taxon>
        <taxon>Eupatorieae</taxon>
        <taxon>Mikania</taxon>
    </lineage>
</organism>
<sequence length="159" mass="17335">MESTLTPEWCEIKQMAMRTPRQQWYPGEANREEQKHQGWFIIKPVMEFTKIRILVAIGAAQEETAVQILNSTGTAKAIFDYVGTEPKAAGADPKTTQADPKAAGADLKTAMVDMHSTRAAKNGAYAAKDGAEAAQESVDIEDSSSDDLIIITNEDVKGY</sequence>
<comment type="caution">
    <text evidence="1">The sequence shown here is derived from an EMBL/GenBank/DDBJ whole genome shotgun (WGS) entry which is preliminary data.</text>
</comment>
<evidence type="ECO:0000313" key="2">
    <source>
        <dbReference type="Proteomes" id="UP000326396"/>
    </source>
</evidence>
<name>A0A5N6N1W6_9ASTR</name>
<accession>A0A5N6N1W6</accession>
<keyword evidence="2" id="KW-1185">Reference proteome</keyword>
<protein>
    <submittedName>
        <fullName evidence="1">Uncharacterized protein</fullName>
    </submittedName>
</protein>
<dbReference type="AlphaFoldDB" id="A0A5N6N1W6"/>
<evidence type="ECO:0000313" key="1">
    <source>
        <dbReference type="EMBL" id="KAD4180134.1"/>
    </source>
</evidence>
<gene>
    <name evidence="1" type="ORF">E3N88_28725</name>
</gene>
<dbReference type="EMBL" id="SZYD01000014">
    <property type="protein sequence ID" value="KAD4180134.1"/>
    <property type="molecule type" value="Genomic_DNA"/>
</dbReference>
<reference evidence="1 2" key="1">
    <citation type="submission" date="2019-05" db="EMBL/GenBank/DDBJ databases">
        <title>Mikania micrantha, genome provides insights into the molecular mechanism of rapid growth.</title>
        <authorList>
            <person name="Liu B."/>
        </authorList>
    </citation>
    <scope>NUCLEOTIDE SEQUENCE [LARGE SCALE GENOMIC DNA]</scope>
    <source>
        <strain evidence="1">NLD-2019</strain>
        <tissue evidence="1">Leaf</tissue>
    </source>
</reference>